<dbReference type="SUPFAM" id="SSF53474">
    <property type="entry name" value="alpha/beta-Hydrolases"/>
    <property type="match status" value="1"/>
</dbReference>
<dbReference type="EMBL" id="AKBN01000114">
    <property type="protein sequence ID" value="KFA03617.1"/>
    <property type="molecule type" value="Genomic_DNA"/>
</dbReference>
<dbReference type="InterPro" id="IPR000073">
    <property type="entry name" value="AB_hydrolase_1"/>
</dbReference>
<dbReference type="Gene3D" id="3.40.50.1820">
    <property type="entry name" value="alpha/beta hydrolase"/>
    <property type="match status" value="1"/>
</dbReference>
<organism evidence="1">
    <name type="scientific">Xanthomonas vasicola pv. vasculorum NCPPB 890</name>
    <dbReference type="NCBI Taxonomy" id="1184265"/>
    <lineage>
        <taxon>Bacteria</taxon>
        <taxon>Pseudomonadati</taxon>
        <taxon>Pseudomonadota</taxon>
        <taxon>Gammaproteobacteria</taxon>
        <taxon>Lysobacterales</taxon>
        <taxon>Lysobacteraceae</taxon>
        <taxon>Xanthomonas</taxon>
    </lineage>
</organism>
<dbReference type="NCBIfam" id="TIGR02427">
    <property type="entry name" value="protocat_pcaD"/>
    <property type="match status" value="1"/>
</dbReference>
<proteinExistence type="predicted"/>
<dbReference type="PANTHER" id="PTHR43433:SF1">
    <property type="entry name" value="BLL5160 PROTEIN"/>
    <property type="match status" value="1"/>
</dbReference>
<sequence length="261" mass="28592">MAYLQLPTHRLHYRLDGTKGRPWLTFCNSLGTDLHMWDVQLEAFAPHYRILRYDRRGHGYSETPPGPYSIADLGQDVLALWDTLEIAQSDFCGLSIGGLTGQWLGLHAAQRLRRLAVCATAQKIGSAATWETRIEQVRSEGLPVLIDATLQRWFTPEFAISHAQRLDMIAAAFVSTSPAGYIACCQALADADFRGALDGLSLPLLALAGDDDPVCPPSDLREIAYAAPDGHYAQVPGRHICNLESPAAFNDAVLGFFLQAD</sequence>
<dbReference type="InterPro" id="IPR050471">
    <property type="entry name" value="AB_hydrolase"/>
</dbReference>
<dbReference type="AlphaFoldDB" id="A0A836P6I0"/>
<evidence type="ECO:0000313" key="1">
    <source>
        <dbReference type="EMBL" id="KFA03617.1"/>
    </source>
</evidence>
<dbReference type="RefSeq" id="WP_010368969.1">
    <property type="nucleotide sequence ID" value="NZ_AKBN02000001.1"/>
</dbReference>
<accession>A0A836P6I0</accession>
<name>A0A836P6I0_XANVA</name>
<dbReference type="PANTHER" id="PTHR43433">
    <property type="entry name" value="HYDROLASE, ALPHA/BETA FOLD FAMILY PROTEIN"/>
    <property type="match status" value="1"/>
</dbReference>
<protein>
    <submittedName>
        <fullName evidence="1">3-oxoadipate enol-lactonase</fullName>
    </submittedName>
</protein>
<reference evidence="1" key="1">
    <citation type="submission" date="2012-05" db="EMBL/GenBank/DDBJ databases">
        <authorList>
            <person name="Studholme D.J."/>
            <person name="Wasukira A."/>
            <person name="Grant M."/>
        </authorList>
    </citation>
    <scope>NUCLEOTIDE SEQUENCE [LARGE SCALE GENOMIC DNA]</scope>
    <source>
        <strain evidence="1">NCPPB 890</strain>
    </source>
</reference>
<dbReference type="Pfam" id="PF00561">
    <property type="entry name" value="Abhydrolase_1"/>
    <property type="match status" value="1"/>
</dbReference>
<dbReference type="GO" id="GO:0047570">
    <property type="term" value="F:3-oxoadipate enol-lactonase activity"/>
    <property type="evidence" value="ECO:0007669"/>
    <property type="project" value="InterPro"/>
</dbReference>
<comment type="caution">
    <text evidence="1">The sequence shown here is derived from an EMBL/GenBank/DDBJ whole genome shotgun (WGS) entry which is preliminary data.</text>
</comment>
<dbReference type="InterPro" id="IPR026968">
    <property type="entry name" value="PcaD/CatD"/>
</dbReference>
<gene>
    <name evidence="1" type="ORF">A11K_0102465</name>
</gene>
<dbReference type="GO" id="GO:0042952">
    <property type="term" value="P:beta-ketoadipate pathway"/>
    <property type="evidence" value="ECO:0007669"/>
    <property type="project" value="InterPro"/>
</dbReference>
<dbReference type="InterPro" id="IPR029058">
    <property type="entry name" value="AB_hydrolase_fold"/>
</dbReference>